<organism evidence="1 4">
    <name type="scientific">Phytophthora citrophthora</name>
    <dbReference type="NCBI Taxonomy" id="4793"/>
    <lineage>
        <taxon>Eukaryota</taxon>
        <taxon>Sar</taxon>
        <taxon>Stramenopiles</taxon>
        <taxon>Oomycota</taxon>
        <taxon>Peronosporomycetes</taxon>
        <taxon>Peronosporales</taxon>
        <taxon>Peronosporaceae</taxon>
        <taxon>Phytophthora</taxon>
    </lineage>
</organism>
<evidence type="ECO:0000313" key="2">
    <source>
        <dbReference type="EMBL" id="KAK1928921.1"/>
    </source>
</evidence>
<evidence type="ECO:0000313" key="4">
    <source>
        <dbReference type="Proteomes" id="UP001259832"/>
    </source>
</evidence>
<keyword evidence="4" id="KW-1185">Reference proteome</keyword>
<protein>
    <submittedName>
        <fullName evidence="1">Uncharacterized protein</fullName>
    </submittedName>
</protein>
<dbReference type="EMBL" id="JASMQC010000055">
    <property type="protein sequence ID" value="KAK1928921.1"/>
    <property type="molecule type" value="Genomic_DNA"/>
</dbReference>
<evidence type="ECO:0000313" key="3">
    <source>
        <dbReference type="EMBL" id="KAK1928935.1"/>
    </source>
</evidence>
<dbReference type="Proteomes" id="UP001259832">
    <property type="component" value="Unassembled WGS sequence"/>
</dbReference>
<sequence>MQIAQQLQLYPQICPAAAWRSTPFFVLCQEEREPREEKRQVVQQLWMARHLQEQPRPGAGVIAAALTRSVPDVVRWWPRSQPHFETQKADLKLLEGPV</sequence>
<comment type="caution">
    <text evidence="1">The sequence shown here is derived from an EMBL/GenBank/DDBJ whole genome shotgun (WGS) entry which is preliminary data.</text>
</comment>
<gene>
    <name evidence="1" type="ORF">P3T76_015549</name>
    <name evidence="2" type="ORF">P3T76_015561</name>
    <name evidence="3" type="ORF">P3T76_015575</name>
</gene>
<accession>A0AAD9FZ30</accession>
<proteinExistence type="predicted"/>
<reference evidence="1" key="1">
    <citation type="submission" date="2023-08" db="EMBL/GenBank/DDBJ databases">
        <title>Reference Genome Resource for the Citrus Pathogen Phytophthora citrophthora.</title>
        <authorList>
            <person name="Moller H."/>
            <person name="Coetzee B."/>
            <person name="Rose L.J."/>
            <person name="Van Niekerk J.M."/>
        </authorList>
    </citation>
    <scope>NUCLEOTIDE SEQUENCE</scope>
    <source>
        <strain evidence="1">STE-U-9442</strain>
    </source>
</reference>
<dbReference type="EMBL" id="JASMQC010000055">
    <property type="protein sequence ID" value="KAK1928935.1"/>
    <property type="molecule type" value="Genomic_DNA"/>
</dbReference>
<dbReference type="EMBL" id="JASMQC010000055">
    <property type="protein sequence ID" value="KAK1928909.1"/>
    <property type="molecule type" value="Genomic_DNA"/>
</dbReference>
<name>A0AAD9FZ30_9STRA</name>
<evidence type="ECO:0000313" key="1">
    <source>
        <dbReference type="EMBL" id="KAK1928909.1"/>
    </source>
</evidence>
<dbReference type="AlphaFoldDB" id="A0AAD9FZ30"/>